<dbReference type="Pfam" id="PF13424">
    <property type="entry name" value="TPR_12"/>
    <property type="match status" value="1"/>
</dbReference>
<dbReference type="PROSITE" id="PS50005">
    <property type="entry name" value="TPR"/>
    <property type="match status" value="1"/>
</dbReference>
<evidence type="ECO:0000313" key="4">
    <source>
        <dbReference type="EMBL" id="SMC32221.1"/>
    </source>
</evidence>
<dbReference type="STRING" id="1434700.SAMN06296427_10161"/>
<dbReference type="AlphaFoldDB" id="A0A1W1Y8R4"/>
<proteinExistence type="predicted"/>
<dbReference type="SUPFAM" id="SSF48452">
    <property type="entry name" value="TPR-like"/>
    <property type="match status" value="1"/>
</dbReference>
<dbReference type="Gene3D" id="1.25.40.10">
    <property type="entry name" value="Tetratricopeptide repeat domain"/>
    <property type="match status" value="1"/>
</dbReference>
<protein>
    <submittedName>
        <fullName evidence="4">Tetratricopeptide repeat-containing protein</fullName>
    </submittedName>
</protein>
<dbReference type="EMBL" id="FWXS01000001">
    <property type="protein sequence ID" value="SMC32221.1"/>
    <property type="molecule type" value="Genomic_DNA"/>
</dbReference>
<dbReference type="PROSITE" id="PS50293">
    <property type="entry name" value="TPR_REGION"/>
    <property type="match status" value="1"/>
</dbReference>
<evidence type="ECO:0000256" key="3">
    <source>
        <dbReference type="SAM" id="SignalP"/>
    </source>
</evidence>
<organism evidence="4 5">
    <name type="scientific">Moheibacter sediminis</name>
    <dbReference type="NCBI Taxonomy" id="1434700"/>
    <lineage>
        <taxon>Bacteria</taxon>
        <taxon>Pseudomonadati</taxon>
        <taxon>Bacteroidota</taxon>
        <taxon>Flavobacteriia</taxon>
        <taxon>Flavobacteriales</taxon>
        <taxon>Weeksellaceae</taxon>
        <taxon>Moheibacter</taxon>
    </lineage>
</organism>
<feature type="compositionally biased region" description="Basic and acidic residues" evidence="2">
    <location>
        <begin position="148"/>
        <end position="185"/>
    </location>
</feature>
<keyword evidence="5" id="KW-1185">Reference proteome</keyword>
<feature type="chain" id="PRO_5012641982" evidence="3">
    <location>
        <begin position="23"/>
        <end position="263"/>
    </location>
</feature>
<sequence>MPMIKNILFFFFLVTVFVSVCAQSDAKDYIIGGNQLYAQKDYAKAELQYKQALSKDANSIKANYNLGNSLYHQKKYDESRAHYYKIIKNIKSSKADKHKAFHNIGKTYLDENEPEKAVQNLKEALRFNPYDEQTRYNYALARKMLEEQKKQDQNKDQQKDQNKGDKNQENPESGDKNESEQEKNKGNQQNQGQGGNEEGEGNQPKDQQITKGSDGKGQDSRNAMNKEYQEGVLRALEQQEQETLKKIISQKAKKVRTNTEKDW</sequence>
<dbReference type="InterPro" id="IPR011990">
    <property type="entry name" value="TPR-like_helical_dom_sf"/>
</dbReference>
<dbReference type="Proteomes" id="UP000192393">
    <property type="component" value="Unassembled WGS sequence"/>
</dbReference>
<accession>A0A1W1Y8R4</accession>
<gene>
    <name evidence="4" type="ORF">SAMN06296427_10161</name>
</gene>
<keyword evidence="3" id="KW-0732">Signal</keyword>
<keyword evidence="1" id="KW-0802">TPR repeat</keyword>
<dbReference type="SMART" id="SM00028">
    <property type="entry name" value="TPR"/>
    <property type="match status" value="3"/>
</dbReference>
<evidence type="ECO:0000313" key="5">
    <source>
        <dbReference type="Proteomes" id="UP000192393"/>
    </source>
</evidence>
<feature type="signal peptide" evidence="3">
    <location>
        <begin position="1"/>
        <end position="22"/>
    </location>
</feature>
<name>A0A1W1Y8R4_9FLAO</name>
<feature type="region of interest" description="Disordered" evidence="2">
    <location>
        <begin position="148"/>
        <end position="234"/>
    </location>
</feature>
<reference evidence="4 5" key="1">
    <citation type="submission" date="2017-04" db="EMBL/GenBank/DDBJ databases">
        <authorList>
            <person name="Afonso C.L."/>
            <person name="Miller P.J."/>
            <person name="Scott M.A."/>
            <person name="Spackman E."/>
            <person name="Goraichik I."/>
            <person name="Dimitrov K.M."/>
            <person name="Suarez D.L."/>
            <person name="Swayne D.E."/>
        </authorList>
    </citation>
    <scope>NUCLEOTIDE SEQUENCE [LARGE SCALE GENOMIC DNA]</scope>
    <source>
        <strain evidence="4 5">CGMCC 1.12708</strain>
    </source>
</reference>
<dbReference type="InterPro" id="IPR019734">
    <property type="entry name" value="TPR_rpt"/>
</dbReference>
<evidence type="ECO:0000256" key="1">
    <source>
        <dbReference type="PROSITE-ProRule" id="PRU00339"/>
    </source>
</evidence>
<evidence type="ECO:0000256" key="2">
    <source>
        <dbReference type="SAM" id="MobiDB-lite"/>
    </source>
</evidence>
<feature type="repeat" description="TPR" evidence="1">
    <location>
        <begin position="98"/>
        <end position="131"/>
    </location>
</feature>